<dbReference type="Pfam" id="PF11367">
    <property type="entry name" value="Tail_completion_gp17"/>
    <property type="match status" value="1"/>
</dbReference>
<comment type="caution">
    <text evidence="1">The sequence shown here is derived from an EMBL/GenBank/DDBJ whole genome shotgun (WGS) entry which is preliminary data.</text>
</comment>
<sequence length="135" mass="14909">MASPDLELQGAIVAHLKNYAPLTALVGQKIYDRPPATAQEPYVDIGEAQCLRADAECVDGQEVYLTLHAWSTYAGGFMEVKQVADAVVQALHQYPLVLPTNRLVSINHRNTMTFRDPDGITSHAAIRFIAFTERL</sequence>
<evidence type="ECO:0000313" key="2">
    <source>
        <dbReference type="Proteomes" id="UP000533306"/>
    </source>
</evidence>
<accession>A0A7W9VWV8</accession>
<dbReference type="AlphaFoldDB" id="A0A7W9VWV8"/>
<dbReference type="RefSeq" id="WP_183831693.1">
    <property type="nucleotide sequence ID" value="NZ_JACHEU010000002.1"/>
</dbReference>
<gene>
    <name evidence="1" type="ORF">HNR59_002876</name>
</gene>
<organism evidence="1 2">
    <name type="scientific">Aquamicrobium lusatiense</name>
    <dbReference type="NCBI Taxonomy" id="89772"/>
    <lineage>
        <taxon>Bacteria</taxon>
        <taxon>Pseudomonadati</taxon>
        <taxon>Pseudomonadota</taxon>
        <taxon>Alphaproteobacteria</taxon>
        <taxon>Hyphomicrobiales</taxon>
        <taxon>Phyllobacteriaceae</taxon>
        <taxon>Aquamicrobium</taxon>
    </lineage>
</organism>
<dbReference type="Proteomes" id="UP000533306">
    <property type="component" value="Unassembled WGS sequence"/>
</dbReference>
<reference evidence="1 2" key="1">
    <citation type="submission" date="2020-08" db="EMBL/GenBank/DDBJ databases">
        <title>Genomic Encyclopedia of Type Strains, Phase IV (KMG-IV): sequencing the most valuable type-strain genomes for metagenomic binning, comparative biology and taxonomic classification.</title>
        <authorList>
            <person name="Goeker M."/>
        </authorList>
    </citation>
    <scope>NUCLEOTIDE SEQUENCE [LARGE SCALE GENOMIC DNA]</scope>
    <source>
        <strain evidence="1 2">DSM 11099</strain>
    </source>
</reference>
<name>A0A7W9VWV8_9HYPH</name>
<dbReference type="EMBL" id="JACHEU010000002">
    <property type="protein sequence ID" value="MBB6013487.1"/>
    <property type="molecule type" value="Genomic_DNA"/>
</dbReference>
<dbReference type="InterPro" id="IPR053745">
    <property type="entry name" value="Viral_Tail_Comp_sf"/>
</dbReference>
<dbReference type="Gene3D" id="3.30.2000.30">
    <property type="match status" value="1"/>
</dbReference>
<dbReference type="InterPro" id="IPR021508">
    <property type="entry name" value="Gp17-like"/>
</dbReference>
<protein>
    <recommendedName>
        <fullName evidence="3">DUF3168 domain-containing protein</fullName>
    </recommendedName>
</protein>
<evidence type="ECO:0000313" key="1">
    <source>
        <dbReference type="EMBL" id="MBB6013487.1"/>
    </source>
</evidence>
<proteinExistence type="predicted"/>
<evidence type="ECO:0008006" key="3">
    <source>
        <dbReference type="Google" id="ProtNLM"/>
    </source>
</evidence>
<keyword evidence="2" id="KW-1185">Reference proteome</keyword>